<accession>A0A0D6AXA6</accession>
<dbReference type="GO" id="GO:0003700">
    <property type="term" value="F:DNA-binding transcription factor activity"/>
    <property type="evidence" value="ECO:0007669"/>
    <property type="project" value="TreeGrafter"/>
</dbReference>
<dbReference type="InterPro" id="IPR011051">
    <property type="entry name" value="RmlC_Cupin_sf"/>
</dbReference>
<dbReference type="PATRIC" id="fig|35806.4.peg.391"/>
<dbReference type="SMART" id="SM00530">
    <property type="entry name" value="HTH_XRE"/>
    <property type="match status" value="1"/>
</dbReference>
<dbReference type="InterPro" id="IPR014710">
    <property type="entry name" value="RmlC-like_jellyroll"/>
</dbReference>
<dbReference type="InterPro" id="IPR050807">
    <property type="entry name" value="TransReg_Diox_bact_type"/>
</dbReference>
<dbReference type="PROSITE" id="PS50943">
    <property type="entry name" value="HTH_CROC1"/>
    <property type="match status" value="1"/>
</dbReference>
<evidence type="ECO:0000256" key="2">
    <source>
        <dbReference type="ARBA" id="ARBA00023125"/>
    </source>
</evidence>
<evidence type="ECO:0000313" key="6">
    <source>
        <dbReference type="Proteomes" id="UP000064912"/>
    </source>
</evidence>
<evidence type="ECO:0000256" key="3">
    <source>
        <dbReference type="ARBA" id="ARBA00023163"/>
    </source>
</evidence>
<dbReference type="CDD" id="cd02209">
    <property type="entry name" value="cupin_XRE_C"/>
    <property type="match status" value="1"/>
</dbReference>
<feature type="domain" description="HTH cro/C1-type" evidence="4">
    <location>
        <begin position="12"/>
        <end position="66"/>
    </location>
</feature>
<evidence type="ECO:0000256" key="1">
    <source>
        <dbReference type="ARBA" id="ARBA00023015"/>
    </source>
</evidence>
<proteinExistence type="predicted"/>
<dbReference type="PANTHER" id="PTHR46797:SF23">
    <property type="entry name" value="HTH-TYPE TRANSCRIPTIONAL REGULATOR SUTR"/>
    <property type="match status" value="1"/>
</dbReference>
<dbReference type="EMBL" id="AP014800">
    <property type="protein sequence ID" value="BAQ67553.1"/>
    <property type="molecule type" value="Genomic_DNA"/>
</dbReference>
<keyword evidence="2" id="KW-0238">DNA-binding</keyword>
<keyword evidence="3" id="KW-0804">Transcription</keyword>
<sequence length="194" mass="20960">MPMTDSKIRINLRAARTRAGLSLAQAAELTGVSKAMLGQIERGESSPTLATMWKLARGFRLPLTALIEDLVQTTGSFAPAERDPVRFQGGIGVRTVFPFDPVFGSETFLLTLAPGQVHLSNPHDIGVVEDVFVTEGALGVLLDGEWQTCRAGDGLRFPADRPHGYRNPTNAPARFHNTLHYPRTALLDDGPGAD</sequence>
<organism evidence="5 6">
    <name type="scientific">Rhodovulum sulfidophilum</name>
    <name type="common">Rhodobacter sulfidophilus</name>
    <dbReference type="NCBI Taxonomy" id="35806"/>
    <lineage>
        <taxon>Bacteria</taxon>
        <taxon>Pseudomonadati</taxon>
        <taxon>Pseudomonadota</taxon>
        <taxon>Alphaproteobacteria</taxon>
        <taxon>Rhodobacterales</taxon>
        <taxon>Paracoccaceae</taxon>
        <taxon>Rhodovulum</taxon>
    </lineage>
</organism>
<dbReference type="InterPro" id="IPR013096">
    <property type="entry name" value="Cupin_2"/>
</dbReference>
<dbReference type="Gene3D" id="1.10.260.40">
    <property type="entry name" value="lambda repressor-like DNA-binding domains"/>
    <property type="match status" value="1"/>
</dbReference>
<dbReference type="KEGG" id="rsu:NHU_00382"/>
<dbReference type="InterPro" id="IPR001387">
    <property type="entry name" value="Cro/C1-type_HTH"/>
</dbReference>
<protein>
    <submittedName>
        <fullName evidence="5">XRE family transcriptional regulator</fullName>
    </submittedName>
</protein>
<dbReference type="eggNOG" id="COG1396">
    <property type="taxonomic scope" value="Bacteria"/>
</dbReference>
<dbReference type="AlphaFoldDB" id="A0A0D6AXA6"/>
<reference evidence="5 6" key="1">
    <citation type="submission" date="2015-02" db="EMBL/GenBank/DDBJ databases">
        <title>Genome sequene of Rhodovulum sulfidophilum DSM 2351.</title>
        <authorList>
            <person name="Nagao N."/>
        </authorList>
    </citation>
    <scope>NUCLEOTIDE SEQUENCE [LARGE SCALE GENOMIC DNA]</scope>
    <source>
        <strain evidence="5 6">DSM 2351</strain>
    </source>
</reference>
<dbReference type="Pfam" id="PF01381">
    <property type="entry name" value="HTH_3"/>
    <property type="match status" value="1"/>
</dbReference>
<dbReference type="GO" id="GO:0005829">
    <property type="term" value="C:cytosol"/>
    <property type="evidence" value="ECO:0007669"/>
    <property type="project" value="TreeGrafter"/>
</dbReference>
<evidence type="ECO:0000313" key="5">
    <source>
        <dbReference type="EMBL" id="BAQ67553.1"/>
    </source>
</evidence>
<dbReference type="Proteomes" id="UP000064912">
    <property type="component" value="Chromosome"/>
</dbReference>
<dbReference type="InterPro" id="IPR010982">
    <property type="entry name" value="Lambda_DNA-bd_dom_sf"/>
</dbReference>
<dbReference type="GO" id="GO:0003677">
    <property type="term" value="F:DNA binding"/>
    <property type="evidence" value="ECO:0007669"/>
    <property type="project" value="UniProtKB-KW"/>
</dbReference>
<dbReference type="SUPFAM" id="SSF47413">
    <property type="entry name" value="lambda repressor-like DNA-binding domains"/>
    <property type="match status" value="1"/>
</dbReference>
<keyword evidence="1" id="KW-0805">Transcription regulation</keyword>
<evidence type="ECO:0000259" key="4">
    <source>
        <dbReference type="PROSITE" id="PS50943"/>
    </source>
</evidence>
<name>A0A0D6AXA6_RHOSU</name>
<dbReference type="Gene3D" id="2.60.120.10">
    <property type="entry name" value="Jelly Rolls"/>
    <property type="match status" value="1"/>
</dbReference>
<dbReference type="PANTHER" id="PTHR46797">
    <property type="entry name" value="HTH-TYPE TRANSCRIPTIONAL REGULATOR"/>
    <property type="match status" value="1"/>
</dbReference>
<dbReference type="CDD" id="cd00093">
    <property type="entry name" value="HTH_XRE"/>
    <property type="match status" value="1"/>
</dbReference>
<gene>
    <name evidence="5" type="ORF">NHU_00382</name>
</gene>
<dbReference type="Pfam" id="PF07883">
    <property type="entry name" value="Cupin_2"/>
    <property type="match status" value="1"/>
</dbReference>
<dbReference type="SUPFAM" id="SSF51182">
    <property type="entry name" value="RmlC-like cupins"/>
    <property type="match status" value="1"/>
</dbReference>